<reference evidence="8 11" key="1">
    <citation type="journal article" date="2011" name="Nature">
        <title>The Medicago genome provides insight into the evolution of rhizobial symbioses.</title>
        <authorList>
            <person name="Young N.D."/>
            <person name="Debelle F."/>
            <person name="Oldroyd G.E."/>
            <person name="Geurts R."/>
            <person name="Cannon S.B."/>
            <person name="Udvardi M.K."/>
            <person name="Benedito V.A."/>
            <person name="Mayer K.F."/>
            <person name="Gouzy J."/>
            <person name="Schoof H."/>
            <person name="Van de Peer Y."/>
            <person name="Proost S."/>
            <person name="Cook D.R."/>
            <person name="Meyers B.C."/>
            <person name="Spannagl M."/>
            <person name="Cheung F."/>
            <person name="De Mita S."/>
            <person name="Krishnakumar V."/>
            <person name="Gundlach H."/>
            <person name="Zhou S."/>
            <person name="Mudge J."/>
            <person name="Bharti A.K."/>
            <person name="Murray J.D."/>
            <person name="Naoumkina M.A."/>
            <person name="Rosen B."/>
            <person name="Silverstein K.A."/>
            <person name="Tang H."/>
            <person name="Rombauts S."/>
            <person name="Zhao P.X."/>
            <person name="Zhou P."/>
            <person name="Barbe V."/>
            <person name="Bardou P."/>
            <person name="Bechner M."/>
            <person name="Bellec A."/>
            <person name="Berger A."/>
            <person name="Berges H."/>
            <person name="Bidwell S."/>
            <person name="Bisseling T."/>
            <person name="Choisne N."/>
            <person name="Couloux A."/>
            <person name="Denny R."/>
            <person name="Deshpande S."/>
            <person name="Dai X."/>
            <person name="Doyle J.J."/>
            <person name="Dudez A.M."/>
            <person name="Farmer A.D."/>
            <person name="Fouteau S."/>
            <person name="Franken C."/>
            <person name="Gibelin C."/>
            <person name="Gish J."/>
            <person name="Goldstein S."/>
            <person name="Gonzalez A.J."/>
            <person name="Green P.J."/>
            <person name="Hallab A."/>
            <person name="Hartog M."/>
            <person name="Hua A."/>
            <person name="Humphray S.J."/>
            <person name="Jeong D.H."/>
            <person name="Jing Y."/>
            <person name="Jocker A."/>
            <person name="Kenton S.M."/>
            <person name="Kim D.J."/>
            <person name="Klee K."/>
            <person name="Lai H."/>
            <person name="Lang C."/>
            <person name="Lin S."/>
            <person name="Macmil S.L."/>
            <person name="Magdelenat G."/>
            <person name="Matthews L."/>
            <person name="McCorrison J."/>
            <person name="Monaghan E.L."/>
            <person name="Mun J.H."/>
            <person name="Najar F.Z."/>
            <person name="Nicholson C."/>
            <person name="Noirot C."/>
            <person name="O'Bleness M."/>
            <person name="Paule C.R."/>
            <person name="Poulain J."/>
            <person name="Prion F."/>
            <person name="Qin B."/>
            <person name="Qu C."/>
            <person name="Retzel E.F."/>
            <person name="Riddle C."/>
            <person name="Sallet E."/>
            <person name="Samain S."/>
            <person name="Samson N."/>
            <person name="Sanders I."/>
            <person name="Saurat O."/>
            <person name="Scarpelli C."/>
            <person name="Schiex T."/>
            <person name="Segurens B."/>
            <person name="Severin A.J."/>
            <person name="Sherrier D.J."/>
            <person name="Shi R."/>
            <person name="Sims S."/>
            <person name="Singer S.R."/>
            <person name="Sinharoy S."/>
            <person name="Sterck L."/>
            <person name="Viollet A."/>
            <person name="Wang B.B."/>
            <person name="Wang K."/>
            <person name="Wang M."/>
            <person name="Wang X."/>
            <person name="Warfsmann J."/>
            <person name="Weissenbach J."/>
            <person name="White D.D."/>
            <person name="White J.D."/>
            <person name="Wiley G.B."/>
            <person name="Wincker P."/>
            <person name="Xing Y."/>
            <person name="Yang L."/>
            <person name="Yao Z."/>
            <person name="Ying F."/>
            <person name="Zhai J."/>
            <person name="Zhou L."/>
            <person name="Zuber A."/>
            <person name="Denarie J."/>
            <person name="Dixon R.A."/>
            <person name="May G.D."/>
            <person name="Schwartz D.C."/>
            <person name="Rogers J."/>
            <person name="Quetier F."/>
            <person name="Town C.D."/>
            <person name="Roe B.A."/>
        </authorList>
    </citation>
    <scope>NUCLEOTIDE SEQUENCE [LARGE SCALE GENOMIC DNA]</scope>
    <source>
        <strain evidence="8">A17</strain>
        <strain evidence="10 11">cv. Jemalong A17</strain>
    </source>
</reference>
<evidence type="ECO:0000256" key="2">
    <source>
        <dbReference type="ARBA" id="ARBA00022692"/>
    </source>
</evidence>
<evidence type="ECO:0000313" key="10">
    <source>
        <dbReference type="EnsemblPlants" id="KEH28986"/>
    </source>
</evidence>
<evidence type="ECO:0000313" key="12">
    <source>
        <dbReference type="Proteomes" id="UP000265566"/>
    </source>
</evidence>
<accession>I3T9M1</accession>
<proteinExistence type="evidence at transcript level"/>
<keyword evidence="2 6" id="KW-0812">Transmembrane</keyword>
<comment type="similarity">
    <text evidence="1 6">Belongs to the copper transporter (Ctr) (TC 1.A.56) family. SLC31A subfamily.</text>
</comment>
<dbReference type="EMBL" id="BT149419">
    <property type="protein sequence ID" value="AFK49213.1"/>
    <property type="molecule type" value="mRNA"/>
</dbReference>
<reference evidence="8 11" key="3">
    <citation type="journal article" date="2014" name="BMC Genomics">
        <title>An improved genome release (version Mt4.0) for the model legume Medicago truncatula.</title>
        <authorList>
            <person name="Tang H."/>
            <person name="Krishnakumar V."/>
            <person name="Bidwell S."/>
            <person name="Rosen B."/>
            <person name="Chan A."/>
            <person name="Zhou S."/>
            <person name="Gentzbittel L."/>
            <person name="Childs K.L."/>
            <person name="Yandell M."/>
            <person name="Gundlach H."/>
            <person name="Mayer K.F."/>
            <person name="Schwartz D.C."/>
            <person name="Town C.D."/>
        </authorList>
    </citation>
    <scope>GENOME REANNOTATION</scope>
    <source>
        <strain evidence="8">A17</strain>
        <strain evidence="10 11">cv. Jemalong A17</strain>
    </source>
</reference>
<reference evidence="7" key="2">
    <citation type="submission" date="2012-05" db="EMBL/GenBank/DDBJ databases">
        <authorList>
            <person name="Krishnakumar V."/>
            <person name="Cheung F."/>
            <person name="Xiao Y."/>
            <person name="Chan A."/>
            <person name="Moskal W.A."/>
            <person name="Town C.D."/>
        </authorList>
    </citation>
    <scope>NUCLEOTIDE SEQUENCE</scope>
</reference>
<reference evidence="9" key="6">
    <citation type="journal article" date="2018" name="Nat. Plants">
        <title>Whole-genome landscape of Medicago truncatula symbiotic genes.</title>
        <authorList>
            <person name="Pecrix Y."/>
            <person name="Gamas P."/>
            <person name="Carrere S."/>
        </authorList>
    </citation>
    <scope>NUCLEOTIDE SEQUENCE</scope>
    <source>
        <tissue evidence="9">Leaves</tissue>
    </source>
</reference>
<evidence type="ECO:0000256" key="1">
    <source>
        <dbReference type="ARBA" id="ARBA00006921"/>
    </source>
</evidence>
<evidence type="ECO:0000256" key="6">
    <source>
        <dbReference type="RuleBase" id="RU367022"/>
    </source>
</evidence>
<dbReference type="Proteomes" id="UP000002051">
    <property type="component" value="Chromosome 4"/>
</dbReference>
<dbReference type="PANTHER" id="PTHR12483:SF126">
    <property type="entry name" value="COPPER TRANSPORT PROTEIN"/>
    <property type="match status" value="1"/>
</dbReference>
<feature type="transmembrane region" description="Helical" evidence="6">
    <location>
        <begin position="35"/>
        <end position="56"/>
    </location>
</feature>
<reference evidence="10" key="4">
    <citation type="submission" date="2015-04" db="UniProtKB">
        <authorList>
            <consortium name="EnsemblPlants"/>
        </authorList>
    </citation>
    <scope>IDENTIFICATION</scope>
    <source>
        <strain evidence="10">cv. Jemalong A17</strain>
    </source>
</reference>
<reference evidence="12" key="5">
    <citation type="journal article" date="2018" name="Nat. Plants">
        <title>Whole-genome landscape of Medicago truncatula symbiotic genes.</title>
        <authorList>
            <person name="Pecrix Y."/>
            <person name="Staton S.E."/>
            <person name="Sallet E."/>
            <person name="Lelandais-Briere C."/>
            <person name="Moreau S."/>
            <person name="Carrere S."/>
            <person name="Blein T."/>
            <person name="Jardinaud M.F."/>
            <person name="Latrasse D."/>
            <person name="Zouine M."/>
            <person name="Zahm M."/>
            <person name="Kreplak J."/>
            <person name="Mayjonade B."/>
            <person name="Satge C."/>
            <person name="Perez M."/>
            <person name="Cauet S."/>
            <person name="Marande W."/>
            <person name="Chantry-Darmon C."/>
            <person name="Lopez-Roques C."/>
            <person name="Bouchez O."/>
            <person name="Berard A."/>
            <person name="Debelle F."/>
            <person name="Munos S."/>
            <person name="Bendahmane A."/>
            <person name="Berges H."/>
            <person name="Niebel A."/>
            <person name="Buitink J."/>
            <person name="Frugier F."/>
            <person name="Benhamed M."/>
            <person name="Crespi M."/>
            <person name="Gouzy J."/>
            <person name="Gamas P."/>
        </authorList>
    </citation>
    <scope>NUCLEOTIDE SEQUENCE [LARGE SCALE GENOMIC DNA]</scope>
    <source>
        <strain evidence="12">cv. Jemalong A17</strain>
    </source>
</reference>
<keyword evidence="6" id="KW-0813">Transport</keyword>
<dbReference type="AlphaFoldDB" id="I3T9M1"/>
<dbReference type="Gramene" id="rna21008">
    <property type="protein sequence ID" value="RHN59027.1"/>
    <property type="gene ID" value="gene21008"/>
</dbReference>
<evidence type="ECO:0000313" key="8">
    <source>
        <dbReference type="EMBL" id="KEH28986.1"/>
    </source>
</evidence>
<dbReference type="GO" id="GO:0005375">
    <property type="term" value="F:copper ion transmembrane transporter activity"/>
    <property type="evidence" value="ECO:0000318"/>
    <property type="project" value="GO_Central"/>
</dbReference>
<comment type="subcellular location">
    <subcellularLocation>
        <location evidence="6">Membrane</location>
        <topology evidence="6">Multi-pass membrane protein</topology>
    </subcellularLocation>
</comment>
<evidence type="ECO:0000256" key="3">
    <source>
        <dbReference type="ARBA" id="ARBA00022796"/>
    </source>
</evidence>
<dbReference type="InterPro" id="IPR007274">
    <property type="entry name" value="Cop_transporter"/>
</dbReference>
<dbReference type="KEGG" id="mtr:25491540"/>
<dbReference type="Proteomes" id="UP000265566">
    <property type="component" value="Chromosome 4"/>
</dbReference>
<evidence type="ECO:0000313" key="9">
    <source>
        <dbReference type="EMBL" id="RHN59027.1"/>
    </source>
</evidence>
<keyword evidence="11" id="KW-1185">Reference proteome</keyword>
<organism evidence="7">
    <name type="scientific">Medicago truncatula</name>
    <name type="common">Barrel medic</name>
    <name type="synonym">Medicago tribuloides</name>
    <dbReference type="NCBI Taxonomy" id="3880"/>
    <lineage>
        <taxon>Eukaryota</taxon>
        <taxon>Viridiplantae</taxon>
        <taxon>Streptophyta</taxon>
        <taxon>Embryophyta</taxon>
        <taxon>Tracheophyta</taxon>
        <taxon>Spermatophyta</taxon>
        <taxon>Magnoliopsida</taxon>
        <taxon>eudicotyledons</taxon>
        <taxon>Gunneridae</taxon>
        <taxon>Pentapetalae</taxon>
        <taxon>rosids</taxon>
        <taxon>fabids</taxon>
        <taxon>Fabales</taxon>
        <taxon>Fabaceae</taxon>
        <taxon>Papilionoideae</taxon>
        <taxon>50 kb inversion clade</taxon>
        <taxon>NPAAA clade</taxon>
        <taxon>Hologalegina</taxon>
        <taxon>IRL clade</taxon>
        <taxon>Trifolieae</taxon>
        <taxon>Medicago</taxon>
    </lineage>
</organism>
<dbReference type="EMBL" id="CM001220">
    <property type="protein sequence ID" value="KEH28986.1"/>
    <property type="molecule type" value="Genomic_DNA"/>
</dbReference>
<keyword evidence="5 6" id="KW-0472">Membrane</keyword>
<evidence type="ECO:0000256" key="5">
    <source>
        <dbReference type="ARBA" id="ARBA00023136"/>
    </source>
</evidence>
<dbReference type="GO" id="GO:0005886">
    <property type="term" value="C:plasma membrane"/>
    <property type="evidence" value="ECO:0000318"/>
    <property type="project" value="GO_Central"/>
</dbReference>
<gene>
    <name evidence="10" type="primary">25491540</name>
    <name evidence="8" type="ordered locus">MTR_4g019870</name>
    <name evidence="9" type="ORF">MtrunA17_Chr4g0008841</name>
</gene>
<dbReference type="HOGENOM" id="CLU_079690_1_2_1"/>
<name>I3T9M1_MEDTR</name>
<keyword evidence="6" id="KW-0406">Ion transport</keyword>
<evidence type="ECO:0000256" key="4">
    <source>
        <dbReference type="ARBA" id="ARBA00022989"/>
    </source>
</evidence>
<feature type="transmembrane region" description="Helical" evidence="6">
    <location>
        <begin position="95"/>
        <end position="114"/>
    </location>
</feature>
<dbReference type="OrthoDB" id="73901at2759"/>
<evidence type="ECO:0000313" key="11">
    <source>
        <dbReference type="Proteomes" id="UP000002051"/>
    </source>
</evidence>
<protein>
    <recommendedName>
        <fullName evidence="6">Copper transport protein</fullName>
    </recommendedName>
</protein>
<dbReference type="EMBL" id="PSQE01000004">
    <property type="protein sequence ID" value="RHN59027.1"/>
    <property type="molecule type" value="Genomic_DNA"/>
</dbReference>
<keyword evidence="6" id="KW-0186">Copper</keyword>
<evidence type="ECO:0000313" key="7">
    <source>
        <dbReference type="EMBL" id="AFK49213.1"/>
    </source>
</evidence>
<keyword evidence="4 6" id="KW-1133">Transmembrane helix</keyword>
<feature type="transmembrane region" description="Helical" evidence="6">
    <location>
        <begin position="68"/>
        <end position="89"/>
    </location>
</feature>
<keyword evidence="3 6" id="KW-0187">Copper transport</keyword>
<dbReference type="PANTHER" id="PTHR12483">
    <property type="entry name" value="SOLUTE CARRIER FAMILY 31 COPPER TRANSPORTERS"/>
    <property type="match status" value="1"/>
</dbReference>
<dbReference type="EnsemblPlants" id="KEH28986">
    <property type="protein sequence ID" value="KEH28986"/>
    <property type="gene ID" value="MTR_4g019870"/>
</dbReference>
<dbReference type="Pfam" id="PF04145">
    <property type="entry name" value="Ctr"/>
    <property type="match status" value="1"/>
</dbReference>
<sequence>MKMIHMMKEDMKMHMNLYWGKDAIILFPGWPNQSLGMYILALSFVFFLALVVEFLPNKSTIKQGTNHIKGGLIQAIIYFFRISFLYLVMLAVMSFNIGIFIAAVVGHTIGFFLVKSHDIFAANKEQNRESAMTIDDI</sequence>